<dbReference type="Proteomes" id="UP001177670">
    <property type="component" value="Unassembled WGS sequence"/>
</dbReference>
<dbReference type="EMBL" id="JAHYIQ010000001">
    <property type="protein sequence ID" value="KAK1137791.1"/>
    <property type="molecule type" value="Genomic_DNA"/>
</dbReference>
<keyword evidence="3" id="KW-1185">Reference proteome</keyword>
<reference evidence="2" key="1">
    <citation type="submission" date="2021-10" db="EMBL/GenBank/DDBJ databases">
        <title>Melipona bicolor Genome sequencing and assembly.</title>
        <authorList>
            <person name="Araujo N.S."/>
            <person name="Arias M.C."/>
        </authorList>
    </citation>
    <scope>NUCLEOTIDE SEQUENCE</scope>
    <source>
        <strain evidence="2">USP_2M_L1-L4_2017</strain>
        <tissue evidence="2">Whole body</tissue>
    </source>
</reference>
<comment type="caution">
    <text evidence="2">The sequence shown here is derived from an EMBL/GenBank/DDBJ whole genome shotgun (WGS) entry which is preliminary data.</text>
</comment>
<organism evidence="2 3">
    <name type="scientific">Melipona bicolor</name>
    <dbReference type="NCBI Taxonomy" id="60889"/>
    <lineage>
        <taxon>Eukaryota</taxon>
        <taxon>Metazoa</taxon>
        <taxon>Ecdysozoa</taxon>
        <taxon>Arthropoda</taxon>
        <taxon>Hexapoda</taxon>
        <taxon>Insecta</taxon>
        <taxon>Pterygota</taxon>
        <taxon>Neoptera</taxon>
        <taxon>Endopterygota</taxon>
        <taxon>Hymenoptera</taxon>
        <taxon>Apocrita</taxon>
        <taxon>Aculeata</taxon>
        <taxon>Apoidea</taxon>
        <taxon>Anthophila</taxon>
        <taxon>Apidae</taxon>
        <taxon>Melipona</taxon>
    </lineage>
</organism>
<evidence type="ECO:0000313" key="3">
    <source>
        <dbReference type="Proteomes" id="UP001177670"/>
    </source>
</evidence>
<sequence length="153" mass="17217">MFNASYNSLDSSPEELFASMRELREIHRAYSGLRDLHKEPEGVGSEQERADQGAGRAARRRSPQDLGPWRESEQQPLQRLVPQPRPADRVQIQDDLPENVVKMNSKREPLLPDIDDAHNAINSNIIKLTMISPEARDYNDAGGFLAASNGKQQ</sequence>
<dbReference type="AlphaFoldDB" id="A0AA40GH96"/>
<proteinExistence type="predicted"/>
<evidence type="ECO:0000313" key="2">
    <source>
        <dbReference type="EMBL" id="KAK1137791.1"/>
    </source>
</evidence>
<feature type="region of interest" description="Disordered" evidence="1">
    <location>
        <begin position="33"/>
        <end position="97"/>
    </location>
</feature>
<protein>
    <submittedName>
        <fullName evidence="2">Uncharacterized protein</fullName>
    </submittedName>
</protein>
<feature type="compositionally biased region" description="Basic and acidic residues" evidence="1">
    <location>
        <begin position="33"/>
        <end position="51"/>
    </location>
</feature>
<gene>
    <name evidence="2" type="ORF">K0M31_002285</name>
</gene>
<evidence type="ECO:0000256" key="1">
    <source>
        <dbReference type="SAM" id="MobiDB-lite"/>
    </source>
</evidence>
<accession>A0AA40GH96</accession>
<name>A0AA40GH96_9HYME</name>